<evidence type="ECO:0000256" key="5">
    <source>
        <dbReference type="ARBA" id="ARBA00023136"/>
    </source>
</evidence>
<evidence type="ECO:0000259" key="7">
    <source>
        <dbReference type="Pfam" id="PF02687"/>
    </source>
</evidence>
<evidence type="ECO:0000256" key="1">
    <source>
        <dbReference type="ARBA" id="ARBA00004651"/>
    </source>
</evidence>
<dbReference type="HOGENOM" id="CLU_394675_0_0_9"/>
<proteinExistence type="predicted"/>
<keyword evidence="4 6" id="KW-1133">Transmembrane helix</keyword>
<organism evidence="8 9">
    <name type="scientific">Peptacetobacter hiranonis (strain DSM 13275 / JCM 10541 / KCTC 15199 / TO-931)</name>
    <name type="common">Clostridium hiranonis</name>
    <dbReference type="NCBI Taxonomy" id="500633"/>
    <lineage>
        <taxon>Bacteria</taxon>
        <taxon>Bacillati</taxon>
        <taxon>Bacillota</taxon>
        <taxon>Clostridia</taxon>
        <taxon>Peptostreptococcales</taxon>
        <taxon>Peptostreptococcaceae</taxon>
        <taxon>Peptacetobacter</taxon>
    </lineage>
</organism>
<comment type="caution">
    <text evidence="8">The sequence shown here is derived from an EMBL/GenBank/DDBJ whole genome shotgun (WGS) entry which is preliminary data.</text>
</comment>
<dbReference type="eggNOG" id="COG0577">
    <property type="taxonomic scope" value="Bacteria"/>
</dbReference>
<feature type="transmembrane region" description="Helical" evidence="6">
    <location>
        <begin position="146"/>
        <end position="172"/>
    </location>
</feature>
<evidence type="ECO:0000256" key="3">
    <source>
        <dbReference type="ARBA" id="ARBA00022692"/>
    </source>
</evidence>
<feature type="transmembrane region" description="Helical" evidence="6">
    <location>
        <begin position="286"/>
        <end position="306"/>
    </location>
</feature>
<dbReference type="PANTHER" id="PTHR46795">
    <property type="entry name" value="ABC TRANSPORTER PERMEASE-RELATED-RELATED"/>
    <property type="match status" value="1"/>
</dbReference>
<feature type="transmembrane region" description="Helical" evidence="6">
    <location>
        <begin position="569"/>
        <end position="592"/>
    </location>
</feature>
<dbReference type="AlphaFoldDB" id="B6FX60"/>
<dbReference type="OrthoDB" id="1838031at2"/>
<feature type="transmembrane region" description="Helical" evidence="6">
    <location>
        <begin position="204"/>
        <end position="229"/>
    </location>
</feature>
<evidence type="ECO:0000313" key="8">
    <source>
        <dbReference type="EMBL" id="EEA85885.1"/>
    </source>
</evidence>
<sequence length="698" mass="79112">MEMTMSNILKKLRNYNKSNYNQFEFCITFAVLLMTAMMSIAQMPIVQLVFPVGGDSRKQLYLILSVSIIGCVVFSLYAASLFLRNKTKEIGVMLALGTVKKDLIKPLNKEIISIVLKCGVIGVVLGEIVTFIIWQGFSQFIVNKEYAVFSISVQGILWGVIFDLIIGLLIVVMSTRTIKKADVISIIKAQNTREKVGEVSKKHLVVGMILIVSGIFFGLLLPKIIIYTFDKKAPGILNVIMLLSVVGTYMVIEYAVIYHKKGKNTKKYYKNLVSYGMIKFEGKQNIRNMLVVSVLCAVSIFAASYISNVSSSVMSAGKSNPYEFVIYRPLVSSELNKNYIEELANKSSVTIKDYKEIEFACLSASGVERDYDDNGNVVENYKKDHSTSEFISQSEYEKITGEKVNVEKGKYIRIVHKDESENFFTRYYDMDYIEDKNSKQGMKLSFQGTIANEYMLTNNCENRYILNDEDYKKIASKVGDSNKVQQIIFNTANEEKSYEFAENVYVEFLKRADKEMANPNTMYDEGAIESMGLEGTTIELNQDNPDLMGYWKWYPSIKTYDVKNFAQSVAVYFLVFSFISVICLAASAIMLYSRSISVASRNKDVFEDLEKLGANKKYVRKCLKQQISKLFTVPAILGVTLSMLLTGIMFVMNDGKISESEVIAYSIDSLIFIAVLIFIFIVYKYSLNKCKKILDIEK</sequence>
<name>B6FX60_PEPHT</name>
<gene>
    <name evidence="8" type="ORF">CLOHIR_00459</name>
</gene>
<keyword evidence="5 6" id="KW-0472">Membrane</keyword>
<dbReference type="Proteomes" id="UP000003178">
    <property type="component" value="Unassembled WGS sequence"/>
</dbReference>
<evidence type="ECO:0000256" key="6">
    <source>
        <dbReference type="SAM" id="Phobius"/>
    </source>
</evidence>
<feature type="transmembrane region" description="Helical" evidence="6">
    <location>
        <begin position="630"/>
        <end position="651"/>
    </location>
</feature>
<evidence type="ECO:0000256" key="2">
    <source>
        <dbReference type="ARBA" id="ARBA00022475"/>
    </source>
</evidence>
<dbReference type="Pfam" id="PF02687">
    <property type="entry name" value="FtsX"/>
    <property type="match status" value="1"/>
</dbReference>
<keyword evidence="2" id="KW-1003">Cell membrane</keyword>
<feature type="transmembrane region" description="Helical" evidence="6">
    <location>
        <begin position="60"/>
        <end position="83"/>
    </location>
</feature>
<evidence type="ECO:0000313" key="9">
    <source>
        <dbReference type="Proteomes" id="UP000003178"/>
    </source>
</evidence>
<dbReference type="InterPro" id="IPR052536">
    <property type="entry name" value="ABC-4_Integral_Memb_Prot"/>
</dbReference>
<dbReference type="EMBL" id="ABWP01000015">
    <property type="protein sequence ID" value="EEA85885.1"/>
    <property type="molecule type" value="Genomic_DNA"/>
</dbReference>
<accession>B6FX60</accession>
<keyword evidence="9" id="KW-1185">Reference proteome</keyword>
<reference evidence="8 9" key="2">
    <citation type="submission" date="2008-10" db="EMBL/GenBank/DDBJ databases">
        <title>Draft genome sequence of Clostridium hiranonis (DSM 13275).</title>
        <authorList>
            <person name="Sudarsanam P."/>
            <person name="Ley R."/>
            <person name="Guruge J."/>
            <person name="Turnbaugh P.J."/>
            <person name="Mahowald M."/>
            <person name="Liep D."/>
            <person name="Gordon J."/>
        </authorList>
    </citation>
    <scope>NUCLEOTIDE SEQUENCE [LARGE SCALE GENOMIC DNA]</scope>
    <source>
        <strain evidence="8 9">DSM 13275</strain>
    </source>
</reference>
<reference evidence="8 9" key="1">
    <citation type="submission" date="2008-09" db="EMBL/GenBank/DDBJ databases">
        <authorList>
            <person name="Fulton L."/>
            <person name="Clifton S."/>
            <person name="Fulton B."/>
            <person name="Xu J."/>
            <person name="Minx P."/>
            <person name="Pepin K.H."/>
            <person name="Johnson M."/>
            <person name="Thiruvilangam P."/>
            <person name="Bhonagiri V."/>
            <person name="Nash W.E."/>
            <person name="Mardis E.R."/>
            <person name="Wilson R.K."/>
        </authorList>
    </citation>
    <scope>NUCLEOTIDE SEQUENCE [LARGE SCALE GENOMIC DNA]</scope>
    <source>
        <strain evidence="8 9">DSM 13275</strain>
    </source>
</reference>
<feature type="transmembrane region" description="Helical" evidence="6">
    <location>
        <begin position="235"/>
        <end position="257"/>
    </location>
</feature>
<feature type="transmembrane region" description="Helical" evidence="6">
    <location>
        <begin position="21"/>
        <end position="40"/>
    </location>
</feature>
<feature type="transmembrane region" description="Helical" evidence="6">
    <location>
        <begin position="663"/>
        <end position="683"/>
    </location>
</feature>
<dbReference type="GO" id="GO:0005886">
    <property type="term" value="C:plasma membrane"/>
    <property type="evidence" value="ECO:0007669"/>
    <property type="project" value="UniProtKB-SubCell"/>
</dbReference>
<dbReference type="InterPro" id="IPR003838">
    <property type="entry name" value="ABC3_permease_C"/>
</dbReference>
<keyword evidence="3 6" id="KW-0812">Transmembrane</keyword>
<feature type="domain" description="ABC3 transporter permease C-terminal" evidence="7">
    <location>
        <begin position="62"/>
        <end position="180"/>
    </location>
</feature>
<protein>
    <submittedName>
        <fullName evidence="8">Efflux ABC transporter, permease protein</fullName>
    </submittedName>
</protein>
<comment type="subcellular location">
    <subcellularLocation>
        <location evidence="1">Cell membrane</location>
        <topology evidence="1">Multi-pass membrane protein</topology>
    </subcellularLocation>
</comment>
<feature type="transmembrane region" description="Helical" evidence="6">
    <location>
        <begin position="111"/>
        <end position="134"/>
    </location>
</feature>
<dbReference type="STRING" id="500633.CLOHIR_00459"/>
<dbReference type="PANTHER" id="PTHR46795:SF3">
    <property type="entry name" value="ABC TRANSPORTER PERMEASE"/>
    <property type="match status" value="1"/>
</dbReference>
<evidence type="ECO:0000256" key="4">
    <source>
        <dbReference type="ARBA" id="ARBA00022989"/>
    </source>
</evidence>